<dbReference type="EMBL" id="JAQIZT010000006">
    <property type="protein sequence ID" value="KAJ6993129.1"/>
    <property type="molecule type" value="Genomic_DNA"/>
</dbReference>
<feature type="compositionally biased region" description="Gly residues" evidence="1">
    <location>
        <begin position="1"/>
        <end position="16"/>
    </location>
</feature>
<evidence type="ECO:0000313" key="2">
    <source>
        <dbReference type="EMBL" id="KAJ6993129.1"/>
    </source>
</evidence>
<dbReference type="AlphaFoldDB" id="A0AAD6QMR8"/>
<evidence type="ECO:0000256" key="1">
    <source>
        <dbReference type="SAM" id="MobiDB-lite"/>
    </source>
</evidence>
<accession>A0AAD6QMR8</accession>
<evidence type="ECO:0000313" key="3">
    <source>
        <dbReference type="Proteomes" id="UP001164929"/>
    </source>
</evidence>
<sequence>MIKRNGGGGGGGGGGHPIQSNAREGNKLQIYIPQILSAWKKLASKGSNSKPTRDHHMGYLHDYGGDGDALVLPLVCQRRTAPTRRQDI</sequence>
<proteinExistence type="predicted"/>
<protein>
    <submittedName>
        <fullName evidence="2">Uncharacterized protein</fullName>
    </submittedName>
</protein>
<gene>
    <name evidence="2" type="ORF">NC653_016305</name>
</gene>
<comment type="caution">
    <text evidence="2">The sequence shown here is derived from an EMBL/GenBank/DDBJ whole genome shotgun (WGS) entry which is preliminary data.</text>
</comment>
<name>A0AAD6QMR8_9ROSI</name>
<reference evidence="2" key="1">
    <citation type="journal article" date="2023" name="Mol. Ecol. Resour.">
        <title>Chromosome-level genome assembly of a triploid poplar Populus alba 'Berolinensis'.</title>
        <authorList>
            <person name="Chen S."/>
            <person name="Yu Y."/>
            <person name="Wang X."/>
            <person name="Wang S."/>
            <person name="Zhang T."/>
            <person name="Zhou Y."/>
            <person name="He R."/>
            <person name="Meng N."/>
            <person name="Wang Y."/>
            <person name="Liu W."/>
            <person name="Liu Z."/>
            <person name="Liu J."/>
            <person name="Guo Q."/>
            <person name="Huang H."/>
            <person name="Sederoff R.R."/>
            <person name="Wang G."/>
            <person name="Qu G."/>
            <person name="Chen S."/>
        </authorList>
    </citation>
    <scope>NUCLEOTIDE SEQUENCE</scope>
    <source>
        <strain evidence="2">SC-2020</strain>
    </source>
</reference>
<keyword evidence="3" id="KW-1185">Reference proteome</keyword>
<dbReference type="Proteomes" id="UP001164929">
    <property type="component" value="Chromosome 6"/>
</dbReference>
<organism evidence="2 3">
    <name type="scientific">Populus alba x Populus x berolinensis</name>
    <dbReference type="NCBI Taxonomy" id="444605"/>
    <lineage>
        <taxon>Eukaryota</taxon>
        <taxon>Viridiplantae</taxon>
        <taxon>Streptophyta</taxon>
        <taxon>Embryophyta</taxon>
        <taxon>Tracheophyta</taxon>
        <taxon>Spermatophyta</taxon>
        <taxon>Magnoliopsida</taxon>
        <taxon>eudicotyledons</taxon>
        <taxon>Gunneridae</taxon>
        <taxon>Pentapetalae</taxon>
        <taxon>rosids</taxon>
        <taxon>fabids</taxon>
        <taxon>Malpighiales</taxon>
        <taxon>Salicaceae</taxon>
        <taxon>Saliceae</taxon>
        <taxon>Populus</taxon>
    </lineage>
</organism>
<feature type="region of interest" description="Disordered" evidence="1">
    <location>
        <begin position="1"/>
        <end position="24"/>
    </location>
</feature>